<proteinExistence type="predicted"/>
<reference evidence="1 2" key="1">
    <citation type="submission" date="2019-12" db="EMBL/GenBank/DDBJ databases">
        <authorList>
            <person name="Jiao W.-B."/>
            <person name="Schneeberger K."/>
        </authorList>
    </citation>
    <scope>NUCLEOTIDE SEQUENCE [LARGE SCALE GENOMIC DNA]</scope>
    <source>
        <strain evidence="2">cv. C24</strain>
    </source>
</reference>
<evidence type="ECO:0000313" key="1">
    <source>
        <dbReference type="EMBL" id="CAA0412010.1"/>
    </source>
</evidence>
<dbReference type="AlphaFoldDB" id="A0A5S9YH19"/>
<dbReference type="EMBL" id="CACSHJ010000096">
    <property type="protein sequence ID" value="CAA0412010.1"/>
    <property type="molecule type" value="Genomic_DNA"/>
</dbReference>
<name>A0A5S9YH19_ARATH</name>
<gene>
    <name evidence="1" type="ORF">C24_LOCUS26604</name>
</gene>
<evidence type="ECO:0000313" key="2">
    <source>
        <dbReference type="Proteomes" id="UP000434276"/>
    </source>
</evidence>
<dbReference type="Proteomes" id="UP000434276">
    <property type="component" value="Unassembled WGS sequence"/>
</dbReference>
<accession>A0A5S9YH19</accession>
<protein>
    <submittedName>
        <fullName evidence="1">Uncharacterized protein</fullName>
    </submittedName>
</protein>
<sequence length="66" mass="7670">MDGEDLRKVDADIRGEESGVHAPPFEILGPLKRLKNAPSFGLRCEIARLRFEVEIWELFYYFLTTL</sequence>
<organism evidence="1 2">
    <name type="scientific">Arabidopsis thaliana</name>
    <name type="common">Mouse-ear cress</name>
    <dbReference type="NCBI Taxonomy" id="3702"/>
    <lineage>
        <taxon>Eukaryota</taxon>
        <taxon>Viridiplantae</taxon>
        <taxon>Streptophyta</taxon>
        <taxon>Embryophyta</taxon>
        <taxon>Tracheophyta</taxon>
        <taxon>Spermatophyta</taxon>
        <taxon>Magnoliopsida</taxon>
        <taxon>eudicotyledons</taxon>
        <taxon>Gunneridae</taxon>
        <taxon>Pentapetalae</taxon>
        <taxon>rosids</taxon>
        <taxon>malvids</taxon>
        <taxon>Brassicales</taxon>
        <taxon>Brassicaceae</taxon>
        <taxon>Camelineae</taxon>
        <taxon>Arabidopsis</taxon>
    </lineage>
</organism>